<protein>
    <submittedName>
        <fullName evidence="4">Uncharacterized protein</fullName>
    </submittedName>
</protein>
<keyword evidence="1" id="KW-0479">Metal-binding</keyword>
<evidence type="ECO:0000256" key="1">
    <source>
        <dbReference type="ARBA" id="ARBA00022723"/>
    </source>
</evidence>
<dbReference type="EMBL" id="JAHCMY010000012">
    <property type="protein sequence ID" value="MBS9525430.1"/>
    <property type="molecule type" value="Genomic_DNA"/>
</dbReference>
<dbReference type="Gene3D" id="3.40.120.10">
    <property type="entry name" value="Alpha-D-Glucose-1,6-Bisphosphate, subunit A, domain 3"/>
    <property type="match status" value="2"/>
</dbReference>
<accession>A0AAP2CK49</accession>
<evidence type="ECO:0000313" key="4">
    <source>
        <dbReference type="EMBL" id="MBS9525430.1"/>
    </source>
</evidence>
<sequence length="347" mass="39595">METVENTAENQPIKPLKCLFYLPKVAKIKIPASTEKVETFHLFYGADVNDETLNFKFLMPAVEEAKNEDYDIILGFDKSLNRIIIGYKNTEGRFQAFNAHQQAALISDHLIQQVIWDRPFGESGMMIIKSVILSDQLDGIATKNGVPVKTTHSGFDNLMGGVKANMEAVEKIIAFDDRNTVILNPDADKNSQSIFDMWMALLSDLAEKEKSMLDRHIDLQVKYRLYLEKTFQITRDTSIKKIFDKFRTKPPVDDLADELVLISDYKKQTFHNKLTGRKGTLELEARNMVQIEYSSGLKLTVELEEGETQMSIHLSKYTNFAFKPKYAEIRKGLHDSLLKTVVILGKM</sequence>
<keyword evidence="3" id="KW-0413">Isomerase</keyword>
<dbReference type="PANTHER" id="PTHR45745">
    <property type="entry name" value="PHOSPHOMANNOMUTASE 45A"/>
    <property type="match status" value="1"/>
</dbReference>
<evidence type="ECO:0000256" key="3">
    <source>
        <dbReference type="ARBA" id="ARBA00023235"/>
    </source>
</evidence>
<keyword evidence="5" id="KW-1185">Reference proteome</keyword>
<evidence type="ECO:0000313" key="5">
    <source>
        <dbReference type="Proteomes" id="UP001319104"/>
    </source>
</evidence>
<organism evidence="4 5">
    <name type="scientific">Litoribacter ruber</name>
    <dbReference type="NCBI Taxonomy" id="702568"/>
    <lineage>
        <taxon>Bacteria</taxon>
        <taxon>Pseudomonadati</taxon>
        <taxon>Bacteroidota</taxon>
        <taxon>Cytophagia</taxon>
        <taxon>Cytophagales</taxon>
        <taxon>Cyclobacteriaceae</taxon>
        <taxon>Litoribacter</taxon>
    </lineage>
</organism>
<evidence type="ECO:0000256" key="2">
    <source>
        <dbReference type="ARBA" id="ARBA00022842"/>
    </source>
</evidence>
<dbReference type="GO" id="GO:0006166">
    <property type="term" value="P:purine ribonucleoside salvage"/>
    <property type="evidence" value="ECO:0007669"/>
    <property type="project" value="TreeGrafter"/>
</dbReference>
<reference evidence="4 5" key="1">
    <citation type="submission" date="2021-05" db="EMBL/GenBank/DDBJ databases">
        <authorList>
            <person name="Zhang Z.D."/>
            <person name="Osman G."/>
        </authorList>
    </citation>
    <scope>NUCLEOTIDE SEQUENCE [LARGE SCALE GENOMIC DNA]</scope>
    <source>
        <strain evidence="4 5">KCTC 32217</strain>
    </source>
</reference>
<dbReference type="Proteomes" id="UP001319104">
    <property type="component" value="Unassembled WGS sequence"/>
</dbReference>
<dbReference type="GO" id="GO:0008973">
    <property type="term" value="F:phosphopentomutase activity"/>
    <property type="evidence" value="ECO:0007669"/>
    <property type="project" value="TreeGrafter"/>
</dbReference>
<dbReference type="RefSeq" id="WP_213946290.1">
    <property type="nucleotide sequence ID" value="NZ_JAHCMY010000012.1"/>
</dbReference>
<dbReference type="AlphaFoldDB" id="A0AAP2CK49"/>
<proteinExistence type="predicted"/>
<dbReference type="PANTHER" id="PTHR45745:SF1">
    <property type="entry name" value="PHOSPHOGLUCOMUTASE 2B-RELATED"/>
    <property type="match status" value="1"/>
</dbReference>
<gene>
    <name evidence="4" type="ORF">KI659_15540</name>
</gene>
<name>A0AAP2CK49_9BACT</name>
<dbReference type="GO" id="GO:0046872">
    <property type="term" value="F:metal ion binding"/>
    <property type="evidence" value="ECO:0007669"/>
    <property type="project" value="UniProtKB-KW"/>
</dbReference>
<comment type="caution">
    <text evidence="4">The sequence shown here is derived from an EMBL/GenBank/DDBJ whole genome shotgun (WGS) entry which is preliminary data.</text>
</comment>
<keyword evidence="2" id="KW-0460">Magnesium</keyword>